<dbReference type="EMBL" id="CAAALY010053531">
    <property type="protein sequence ID" value="VEL21871.1"/>
    <property type="molecule type" value="Genomic_DNA"/>
</dbReference>
<feature type="compositionally biased region" description="Low complexity" evidence="2">
    <location>
        <begin position="250"/>
        <end position="259"/>
    </location>
</feature>
<dbReference type="PANTHER" id="PTHR15398:SF4">
    <property type="entry name" value="BROMODOMAIN-CONTAINING PROTEIN 8 ISOFORM X1"/>
    <property type="match status" value="1"/>
</dbReference>
<name>A0A3S5A7A6_9PLAT</name>
<accession>A0A3S5A7A6</accession>
<reference evidence="3" key="1">
    <citation type="submission" date="2018-11" db="EMBL/GenBank/DDBJ databases">
        <authorList>
            <consortium name="Pathogen Informatics"/>
        </authorList>
    </citation>
    <scope>NUCLEOTIDE SEQUENCE</scope>
</reference>
<feature type="compositionally biased region" description="Basic residues" evidence="2">
    <location>
        <begin position="313"/>
        <end position="323"/>
    </location>
</feature>
<proteinExistence type="predicted"/>
<feature type="compositionally biased region" description="Polar residues" evidence="2">
    <location>
        <begin position="325"/>
        <end position="336"/>
    </location>
</feature>
<evidence type="ECO:0000313" key="3">
    <source>
        <dbReference type="EMBL" id="VEL21871.1"/>
    </source>
</evidence>
<gene>
    <name evidence="3" type="ORF">PXEA_LOCUS15311</name>
</gene>
<dbReference type="AlphaFoldDB" id="A0A3S5A7A6"/>
<evidence type="ECO:0000256" key="1">
    <source>
        <dbReference type="SAM" id="Coils"/>
    </source>
</evidence>
<dbReference type="GO" id="GO:0035267">
    <property type="term" value="C:NuA4 histone acetyltransferase complex"/>
    <property type="evidence" value="ECO:0007669"/>
    <property type="project" value="TreeGrafter"/>
</dbReference>
<feature type="coiled-coil region" evidence="1">
    <location>
        <begin position="141"/>
        <end position="168"/>
    </location>
</feature>
<feature type="region of interest" description="Disordered" evidence="2">
    <location>
        <begin position="189"/>
        <end position="209"/>
    </location>
</feature>
<evidence type="ECO:0008006" key="5">
    <source>
        <dbReference type="Google" id="ProtNLM"/>
    </source>
</evidence>
<organism evidence="3 4">
    <name type="scientific">Protopolystoma xenopodis</name>
    <dbReference type="NCBI Taxonomy" id="117903"/>
    <lineage>
        <taxon>Eukaryota</taxon>
        <taxon>Metazoa</taxon>
        <taxon>Spiralia</taxon>
        <taxon>Lophotrochozoa</taxon>
        <taxon>Platyhelminthes</taxon>
        <taxon>Monogenea</taxon>
        <taxon>Polyopisthocotylea</taxon>
        <taxon>Polystomatidea</taxon>
        <taxon>Polystomatidae</taxon>
        <taxon>Protopolystoma</taxon>
    </lineage>
</organism>
<evidence type="ECO:0000313" key="4">
    <source>
        <dbReference type="Proteomes" id="UP000784294"/>
    </source>
</evidence>
<feature type="region of interest" description="Disordered" evidence="2">
    <location>
        <begin position="248"/>
        <end position="284"/>
    </location>
</feature>
<dbReference type="OrthoDB" id="1742084at2759"/>
<dbReference type="Proteomes" id="UP000784294">
    <property type="component" value="Unassembled WGS sequence"/>
</dbReference>
<dbReference type="PANTHER" id="PTHR15398">
    <property type="entry name" value="BROMODOMAIN-CONTAINING PROTEIN 8"/>
    <property type="match status" value="1"/>
</dbReference>
<keyword evidence="1" id="KW-0175">Coiled coil</keyword>
<evidence type="ECO:0000256" key="2">
    <source>
        <dbReference type="SAM" id="MobiDB-lite"/>
    </source>
</evidence>
<protein>
    <recommendedName>
        <fullName evidence="5">Myb-like domain-containing protein</fullName>
    </recommendedName>
</protein>
<sequence length="415" mass="46589">MQTQRDGTLPPAVTPSSRFIESGFGPGIWPLRERLALATSLRDSNNQQLTWHAVSRRLLEFTPLGRPPTWCSSRACAKQYALLLDSAEMIRKEKQMETYIAERRIAAGGFVNANDAYMPKPIWNSSSLDDYIIKRLTSERVEELRSSIKRVKVEHESLKKKLEALRSRCYSDEEILELWNRIQRIDDDEPPNDIFSSPDPSVKVPEESSSRNSEIDRFIYEIKSLSTSSRIPETTWAFSNCSLASVNGRSSSNSLNPLSTLEGSRNRQTQHSKQKGQRSSLIGHSKSLPHHYQQLHGVSATTVANNLLMQAKRRCQQHQHKKSNSQDVMASSPASSISVDHPRVAAAAAKAADAARRRYLAAAAYRLASRFPRRRGRPSKKEMLGKQRAERAYYKEAEEEAKKAAALAASAAIVV</sequence>
<keyword evidence="4" id="KW-1185">Reference proteome</keyword>
<comment type="caution">
    <text evidence="3">The sequence shown here is derived from an EMBL/GenBank/DDBJ whole genome shotgun (WGS) entry which is preliminary data.</text>
</comment>
<feature type="region of interest" description="Disordered" evidence="2">
    <location>
        <begin position="313"/>
        <end position="336"/>
    </location>
</feature>